<dbReference type="OrthoDB" id="9182871at2"/>
<sequence>MSMTTNAKRSLTDDDRTLAENKERCLQMVAAWNRWELDGIIKYWAPNVVHYSEDQVVDTDEMIRRMEGGIKAFPDLHLDVKSIMAEQDRVILRITITATHKGQFGDLAPTHRKVAWHIVEELRFVDGKVVEHWDVMNYLPMLKELGKVPADV</sequence>
<evidence type="ECO:0000313" key="1">
    <source>
        <dbReference type="EMBL" id="PYC64834.1"/>
    </source>
</evidence>
<accession>A0A318NUK9</accession>
<keyword evidence="2" id="KW-1185">Reference proteome</keyword>
<reference evidence="1 2" key="1">
    <citation type="submission" date="2018-03" db="EMBL/GenBank/DDBJ databases">
        <title>Bioinformatic expansion and discovery of thiopeptide antibiotics.</title>
        <authorList>
            <person name="Schwalen C.J."/>
            <person name="Hudson G.A."/>
            <person name="Mitchell D.A."/>
        </authorList>
    </citation>
    <scope>NUCLEOTIDE SEQUENCE [LARGE SCALE GENOMIC DNA]</scope>
    <source>
        <strain evidence="1 2">NRRL 8041</strain>
    </source>
</reference>
<dbReference type="InterPro" id="IPR032710">
    <property type="entry name" value="NTF2-like_dom_sf"/>
</dbReference>
<dbReference type="PANTHER" id="PTHR38436">
    <property type="entry name" value="POLYKETIDE CYCLASE SNOAL-LIKE DOMAIN"/>
    <property type="match status" value="1"/>
</dbReference>
<gene>
    <name evidence="1" type="ORF">C7C45_29755</name>
</gene>
<dbReference type="EMBL" id="PYBV01000048">
    <property type="protein sequence ID" value="PYC64834.1"/>
    <property type="molecule type" value="Genomic_DNA"/>
</dbReference>
<dbReference type="Gene3D" id="3.10.450.50">
    <property type="match status" value="1"/>
</dbReference>
<proteinExistence type="predicted"/>
<dbReference type="SUPFAM" id="SSF54427">
    <property type="entry name" value="NTF2-like"/>
    <property type="match status" value="1"/>
</dbReference>
<name>A0A318NUK9_9ACTN</name>
<dbReference type="RefSeq" id="WP_110567664.1">
    <property type="nucleotide sequence ID" value="NZ_JBFAPR010000045.1"/>
</dbReference>
<dbReference type="InterPro" id="IPR009959">
    <property type="entry name" value="Cyclase_SnoaL-like"/>
</dbReference>
<dbReference type="Pfam" id="PF07366">
    <property type="entry name" value="SnoaL"/>
    <property type="match status" value="1"/>
</dbReference>
<dbReference type="GO" id="GO:0030638">
    <property type="term" value="P:polyketide metabolic process"/>
    <property type="evidence" value="ECO:0007669"/>
    <property type="project" value="InterPro"/>
</dbReference>
<organism evidence="1 2">
    <name type="scientific">Micromonospora arborensis</name>
    <dbReference type="NCBI Taxonomy" id="2116518"/>
    <lineage>
        <taxon>Bacteria</taxon>
        <taxon>Bacillati</taxon>
        <taxon>Actinomycetota</taxon>
        <taxon>Actinomycetes</taxon>
        <taxon>Micromonosporales</taxon>
        <taxon>Micromonosporaceae</taxon>
        <taxon>Micromonospora</taxon>
    </lineage>
</organism>
<dbReference type="PANTHER" id="PTHR38436:SF1">
    <property type="entry name" value="ESTER CYCLASE"/>
    <property type="match status" value="1"/>
</dbReference>
<protein>
    <submittedName>
        <fullName evidence="1">Ester cyclase</fullName>
    </submittedName>
</protein>
<evidence type="ECO:0000313" key="2">
    <source>
        <dbReference type="Proteomes" id="UP000248333"/>
    </source>
</evidence>
<dbReference type="Proteomes" id="UP000248333">
    <property type="component" value="Unassembled WGS sequence"/>
</dbReference>
<comment type="caution">
    <text evidence="1">The sequence shown here is derived from an EMBL/GenBank/DDBJ whole genome shotgun (WGS) entry which is preliminary data.</text>
</comment>
<dbReference type="AlphaFoldDB" id="A0A318NUK9"/>